<dbReference type="InterPro" id="IPR043504">
    <property type="entry name" value="Peptidase_S1_PA_chymotrypsin"/>
</dbReference>
<dbReference type="InterPro" id="IPR008256">
    <property type="entry name" value="Peptidase_S1B"/>
</dbReference>
<dbReference type="GO" id="GO:0006508">
    <property type="term" value="P:proteolysis"/>
    <property type="evidence" value="ECO:0007669"/>
    <property type="project" value="UniProtKB-KW"/>
</dbReference>
<dbReference type="PANTHER" id="PTHR14389:SF3">
    <property type="entry name" value="PROTEIN FAM111A-LIKE"/>
    <property type="match status" value="1"/>
</dbReference>
<keyword evidence="2 6" id="KW-0645">Protease</keyword>
<keyword evidence="3" id="KW-0732">Signal</keyword>
<dbReference type="Pfam" id="PF19961">
    <property type="entry name" value="EAD8"/>
    <property type="match status" value="1"/>
</dbReference>
<evidence type="ECO:0000256" key="1">
    <source>
        <dbReference type="ARBA" id="ARBA00008764"/>
    </source>
</evidence>
<dbReference type="GO" id="GO:0008236">
    <property type="term" value="F:serine-type peptidase activity"/>
    <property type="evidence" value="ECO:0007669"/>
    <property type="project" value="UniProtKB-KW"/>
</dbReference>
<feature type="domain" description="Effector-associated" evidence="7">
    <location>
        <begin position="8"/>
        <end position="107"/>
    </location>
</feature>
<name>A0A5S4FNR9_9ACTN</name>
<sequence length="355" mass="39123">MSIRLSPEDFGRAAGILSTMPEFQTAQNRVDLVTDVFAGTPRKDDVVSSLNLDGAPRAVAVRVVERLQTFGQDEPGRETLGVLVNKLLSYLGGGDDAEFLRGLLRRYPFHTKPTADLGAPDHWLGREPPGDLREKIIGENTLREIFMLELALDAARAVVRLDTPTSYGTGFMITRDLLMTNNHVLADSPAAERTGYEFNYQVDRHNRPAEVRTCGAEPGGLFYTNPELDFTVIELRDPPAGLTPLVLKPERTKRGDRVNIIQHPGGHYKKISFQNNFVAYADARVIQYTTPTQPGSSGSPVCTNDFEVIGIHHRGGLLKEPGTWRHHLRNEGTSSIAILDDLGKNAPHVVARLTG</sequence>
<dbReference type="AlphaFoldDB" id="A0A5S4FNR9"/>
<dbReference type="InterPro" id="IPR045437">
    <property type="entry name" value="EAD8"/>
</dbReference>
<dbReference type="Gene3D" id="2.40.10.10">
    <property type="entry name" value="Trypsin-like serine proteases"/>
    <property type="match status" value="2"/>
</dbReference>
<dbReference type="SUPFAM" id="SSF50494">
    <property type="entry name" value="Trypsin-like serine proteases"/>
    <property type="match status" value="1"/>
</dbReference>
<evidence type="ECO:0000256" key="5">
    <source>
        <dbReference type="ARBA" id="ARBA00022825"/>
    </source>
</evidence>
<accession>A0A5S4FNR9</accession>
<protein>
    <recommendedName>
        <fullName evidence="6">Serine protease</fullName>
        <ecNumber evidence="6">3.4.21.-</ecNumber>
    </recommendedName>
</protein>
<comment type="similarity">
    <text evidence="1 6">Belongs to the peptidase S1B family.</text>
</comment>
<dbReference type="PRINTS" id="PR00839">
    <property type="entry name" value="V8PROTEASE"/>
</dbReference>
<evidence type="ECO:0000313" key="8">
    <source>
        <dbReference type="EMBL" id="TMR22325.1"/>
    </source>
</evidence>
<evidence type="ECO:0000256" key="6">
    <source>
        <dbReference type="RuleBase" id="RU004296"/>
    </source>
</evidence>
<evidence type="ECO:0000256" key="3">
    <source>
        <dbReference type="ARBA" id="ARBA00022729"/>
    </source>
</evidence>
<evidence type="ECO:0000259" key="7">
    <source>
        <dbReference type="Pfam" id="PF19961"/>
    </source>
</evidence>
<keyword evidence="4 6" id="KW-0378">Hydrolase</keyword>
<comment type="caution">
    <text evidence="8">The sequence shown here is derived from an EMBL/GenBank/DDBJ whole genome shotgun (WGS) entry which is preliminary data.</text>
</comment>
<organism evidence="8 9">
    <name type="scientific">Nonomuraea zeae</name>
    <dbReference type="NCBI Taxonomy" id="1642303"/>
    <lineage>
        <taxon>Bacteria</taxon>
        <taxon>Bacillati</taxon>
        <taxon>Actinomycetota</taxon>
        <taxon>Actinomycetes</taxon>
        <taxon>Streptosporangiales</taxon>
        <taxon>Streptosporangiaceae</taxon>
        <taxon>Nonomuraea</taxon>
    </lineage>
</organism>
<dbReference type="Pfam" id="PF13365">
    <property type="entry name" value="Trypsin_2"/>
    <property type="match status" value="1"/>
</dbReference>
<evidence type="ECO:0000256" key="4">
    <source>
        <dbReference type="ARBA" id="ARBA00022801"/>
    </source>
</evidence>
<gene>
    <name evidence="8" type="ORF">ETD85_49640</name>
</gene>
<proteinExistence type="inferred from homology"/>
<keyword evidence="9" id="KW-1185">Reference proteome</keyword>
<evidence type="ECO:0000256" key="2">
    <source>
        <dbReference type="ARBA" id="ARBA00022670"/>
    </source>
</evidence>
<evidence type="ECO:0000313" key="9">
    <source>
        <dbReference type="Proteomes" id="UP000306628"/>
    </source>
</evidence>
<dbReference type="PANTHER" id="PTHR14389">
    <property type="entry name" value="SI:CH1073-475A24.1"/>
    <property type="match status" value="1"/>
</dbReference>
<dbReference type="RefSeq" id="WP_138696840.1">
    <property type="nucleotide sequence ID" value="NZ_JBHSAZ010000043.1"/>
</dbReference>
<dbReference type="EMBL" id="VCKX01000278">
    <property type="protein sequence ID" value="TMR22325.1"/>
    <property type="molecule type" value="Genomic_DNA"/>
</dbReference>
<keyword evidence="5 6" id="KW-0720">Serine protease</keyword>
<dbReference type="OrthoDB" id="104542at2"/>
<dbReference type="Proteomes" id="UP000306628">
    <property type="component" value="Unassembled WGS sequence"/>
</dbReference>
<dbReference type="EC" id="3.4.21.-" evidence="6"/>
<dbReference type="InterPro" id="IPR009003">
    <property type="entry name" value="Peptidase_S1_PA"/>
</dbReference>
<reference evidence="8 9" key="1">
    <citation type="submission" date="2019-05" db="EMBL/GenBank/DDBJ databases">
        <title>Draft genome sequence of Nonomuraea zeae DSM 100528.</title>
        <authorList>
            <person name="Saricaoglu S."/>
            <person name="Isik K."/>
        </authorList>
    </citation>
    <scope>NUCLEOTIDE SEQUENCE [LARGE SCALE GENOMIC DNA]</scope>
    <source>
        <strain evidence="8 9">DSM 100528</strain>
    </source>
</reference>